<dbReference type="RefSeq" id="WP_051015026.1">
    <property type="nucleotide sequence ID" value="NZ_CAJZDL010000084.1"/>
</dbReference>
<evidence type="ECO:0000313" key="3">
    <source>
        <dbReference type="EMBL" id="VEH70939.1"/>
    </source>
</evidence>
<dbReference type="Gene3D" id="3.10.450.590">
    <property type="match status" value="1"/>
</dbReference>
<evidence type="ECO:0000256" key="1">
    <source>
        <dbReference type="SAM" id="MobiDB-lite"/>
    </source>
</evidence>
<dbReference type="EMBL" id="LR134406">
    <property type="protein sequence ID" value="VEH70939.1"/>
    <property type="molecule type" value="Genomic_DNA"/>
</dbReference>
<keyword evidence="4" id="KW-1185">Reference proteome</keyword>
<protein>
    <submittedName>
        <fullName evidence="2">DUF3887 domain-containing protein</fullName>
    </submittedName>
</protein>
<gene>
    <name evidence="2" type="ORF">J5A53_04300</name>
    <name evidence="3" type="ORF">NCTC12967_02248</name>
</gene>
<reference evidence="3 4" key="1">
    <citation type="submission" date="2018-12" db="EMBL/GenBank/DDBJ databases">
        <authorList>
            <consortium name="Pathogen Informatics"/>
        </authorList>
    </citation>
    <scope>NUCLEOTIDE SEQUENCE [LARGE SCALE GENOMIC DNA]</scope>
    <source>
        <strain evidence="3 4">NCTC12967</strain>
    </source>
</reference>
<evidence type="ECO:0000313" key="2">
    <source>
        <dbReference type="EMBL" id="QUC11921.1"/>
    </source>
</evidence>
<dbReference type="EMBL" id="CP072385">
    <property type="protein sequence ID" value="QUC11921.1"/>
    <property type="molecule type" value="Genomic_DNA"/>
</dbReference>
<organism evidence="3 4">
    <name type="scientific">Arachnia propionica</name>
    <dbReference type="NCBI Taxonomy" id="1750"/>
    <lineage>
        <taxon>Bacteria</taxon>
        <taxon>Bacillati</taxon>
        <taxon>Actinomycetota</taxon>
        <taxon>Actinomycetes</taxon>
        <taxon>Propionibacteriales</taxon>
        <taxon>Propionibacteriaceae</taxon>
        <taxon>Arachnia</taxon>
    </lineage>
</organism>
<dbReference type="OrthoDB" id="3579809at2"/>
<proteinExistence type="predicted"/>
<name>A0A3N4D085_9ACTN</name>
<dbReference type="Proteomes" id="UP000273044">
    <property type="component" value="Chromosome"/>
</dbReference>
<evidence type="ECO:0000313" key="4">
    <source>
        <dbReference type="Proteomes" id="UP000273044"/>
    </source>
</evidence>
<feature type="region of interest" description="Disordered" evidence="1">
    <location>
        <begin position="88"/>
        <end position="108"/>
    </location>
</feature>
<sequence>MLTDDVTAEELVKRLRKISSLVAAELAAADDPDAPGGDMTHSLAAVRSLQSLTDEILARLVTAARGRGVTWQAIGDALGTSRQAAFQRFGNPTDPRTGKPMKKPTDSEFRTAVEKAEAFLDAIEKHEWQKAEELAGPRAGWQLDAERLADAWAQVIALGGELERRGTPTPLALSGGVVVVEEPLHMEAADLVARVSYNRDGDMVGLWFLPSGQALAGEERQ</sequence>
<dbReference type="AlphaFoldDB" id="A0A3N4D085"/>
<dbReference type="GeneID" id="64407692"/>
<reference evidence="2" key="2">
    <citation type="submission" date="2021-03" db="EMBL/GenBank/DDBJ databases">
        <title>Human Oral Microbial Genomes.</title>
        <authorList>
            <person name="Johnston C.D."/>
            <person name="Chen T."/>
            <person name="Dewhirst F.E."/>
        </authorList>
    </citation>
    <scope>NUCLEOTIDE SEQUENCE</scope>
    <source>
        <strain evidence="2">F0714</strain>
    </source>
</reference>
<accession>A0A3N4D085</accession>
<dbReference type="Proteomes" id="UP000677180">
    <property type="component" value="Chromosome"/>
</dbReference>